<evidence type="ECO:0000256" key="1">
    <source>
        <dbReference type="SAM" id="Phobius"/>
    </source>
</evidence>
<keyword evidence="1" id="KW-0812">Transmembrane</keyword>
<evidence type="ECO:0008006" key="4">
    <source>
        <dbReference type="Google" id="ProtNLM"/>
    </source>
</evidence>
<dbReference type="EMBL" id="VJXR01000002">
    <property type="protein sequence ID" value="TRW47449.1"/>
    <property type="molecule type" value="Genomic_DNA"/>
</dbReference>
<gene>
    <name evidence="2" type="ORF">FJ693_01220</name>
</gene>
<keyword evidence="3" id="KW-1185">Reference proteome</keyword>
<keyword evidence="1" id="KW-1133">Transmembrane helix</keyword>
<comment type="caution">
    <text evidence="2">The sequence shown here is derived from an EMBL/GenBank/DDBJ whole genome shotgun (WGS) entry which is preliminary data.</text>
</comment>
<protein>
    <recommendedName>
        <fullName evidence="4">Sulfate permease</fullName>
    </recommendedName>
</protein>
<sequence length="115" mass="13233">MVFRLSFAFTGALIAFCQAWMPTNHLVRWLYTDRGLPWGLPVATLLVPVYFQLGRVFQARVEDGGSGWWWLPFAWAVVNCLKFTSVAVRTPFAWVYRVIRRAKSRGPARRTRAAV</sequence>
<dbReference type="AlphaFoldDB" id="A0A552WXX1"/>
<evidence type="ECO:0000313" key="3">
    <source>
        <dbReference type="Proteomes" id="UP000318693"/>
    </source>
</evidence>
<evidence type="ECO:0000313" key="2">
    <source>
        <dbReference type="EMBL" id="TRW47449.1"/>
    </source>
</evidence>
<reference evidence="2 3" key="1">
    <citation type="submission" date="2019-07" db="EMBL/GenBank/DDBJ databases">
        <title>Georgenia wutianyii sp. nov. and Georgenia *** sp. nov. isolated from plateau pika (Ochotona curzoniae) in the Qinghai-Tibet plateau of China.</title>
        <authorList>
            <person name="Tian Z."/>
        </authorList>
    </citation>
    <scope>NUCLEOTIDE SEQUENCE [LARGE SCALE GENOMIC DNA]</scope>
    <source>
        <strain evidence="2 3">Z446</strain>
    </source>
</reference>
<name>A0A552WXX1_9MICO</name>
<proteinExistence type="predicted"/>
<feature type="transmembrane region" description="Helical" evidence="1">
    <location>
        <begin position="35"/>
        <end position="53"/>
    </location>
</feature>
<accession>A0A552WXX1</accession>
<dbReference type="Proteomes" id="UP000318693">
    <property type="component" value="Unassembled WGS sequence"/>
</dbReference>
<dbReference type="RefSeq" id="WP_143416724.1">
    <property type="nucleotide sequence ID" value="NZ_VJXR01000002.1"/>
</dbReference>
<organism evidence="2 3">
    <name type="scientific">Georgenia yuyongxinii</name>
    <dbReference type="NCBI Taxonomy" id="2589797"/>
    <lineage>
        <taxon>Bacteria</taxon>
        <taxon>Bacillati</taxon>
        <taxon>Actinomycetota</taxon>
        <taxon>Actinomycetes</taxon>
        <taxon>Micrococcales</taxon>
        <taxon>Bogoriellaceae</taxon>
        <taxon>Georgenia</taxon>
    </lineage>
</organism>
<keyword evidence="1" id="KW-0472">Membrane</keyword>